<dbReference type="GO" id="GO:0005634">
    <property type="term" value="C:nucleus"/>
    <property type="evidence" value="ECO:0007669"/>
    <property type="project" value="UniProtKB-SubCell"/>
</dbReference>
<dbReference type="HOGENOM" id="CLU_1242574_0_0_1"/>
<dbReference type="Gene3D" id="1.10.10.60">
    <property type="entry name" value="Homeodomain-like"/>
    <property type="match status" value="1"/>
</dbReference>
<keyword evidence="9" id="KW-1185">Reference proteome</keyword>
<reference evidence="9" key="1">
    <citation type="submission" date="2003-08" db="EMBL/GenBank/DDBJ databases">
        <authorList>
            <person name="Birren B."/>
            <person name="Nusbaum C."/>
            <person name="Abebe A."/>
            <person name="Abouelleil A."/>
            <person name="Adekoya E."/>
            <person name="Ait-zahra M."/>
            <person name="Allen N."/>
            <person name="Allen T."/>
            <person name="An P."/>
            <person name="Anderson M."/>
            <person name="Anderson S."/>
            <person name="Arachchi H."/>
            <person name="Armbruster J."/>
            <person name="Bachantsang P."/>
            <person name="Baldwin J."/>
            <person name="Barry A."/>
            <person name="Bayul T."/>
            <person name="Blitshsteyn B."/>
            <person name="Bloom T."/>
            <person name="Blye J."/>
            <person name="Boguslavskiy L."/>
            <person name="Borowsky M."/>
            <person name="Boukhgalter B."/>
            <person name="Brunache A."/>
            <person name="Butler J."/>
            <person name="Calixte N."/>
            <person name="Calvo S."/>
            <person name="Camarata J."/>
            <person name="Campo K."/>
            <person name="Chang J."/>
            <person name="Cheshatsang Y."/>
            <person name="Citroen M."/>
            <person name="Collymore A."/>
            <person name="Considine T."/>
            <person name="Cook A."/>
            <person name="Cooke P."/>
            <person name="Corum B."/>
            <person name="Cuomo C."/>
            <person name="David R."/>
            <person name="Dawoe T."/>
            <person name="Degray S."/>
            <person name="Dodge S."/>
            <person name="Dooley K."/>
            <person name="Dorje P."/>
            <person name="Dorjee K."/>
            <person name="Dorris L."/>
            <person name="Duffey N."/>
            <person name="Dupes A."/>
            <person name="Elkins T."/>
            <person name="Engels R."/>
            <person name="Erickson J."/>
            <person name="Farina A."/>
            <person name="Faro S."/>
            <person name="Ferreira P."/>
            <person name="Fischer H."/>
            <person name="Fitzgerald M."/>
            <person name="Foley K."/>
            <person name="Gage D."/>
            <person name="Galagan J."/>
            <person name="Gearin G."/>
            <person name="Gnerre S."/>
            <person name="Gnirke A."/>
            <person name="Goyette A."/>
            <person name="Graham J."/>
            <person name="Grandbois E."/>
            <person name="Gyaltsen K."/>
            <person name="Hafez N."/>
            <person name="Hagopian D."/>
            <person name="Hagos B."/>
            <person name="Hall J."/>
            <person name="Hatcher B."/>
            <person name="Heller A."/>
            <person name="Higgins H."/>
            <person name="Honan T."/>
            <person name="Horn A."/>
            <person name="Houde N."/>
            <person name="Hughes L."/>
            <person name="Hulme W."/>
            <person name="Husby E."/>
            <person name="Iliev I."/>
            <person name="Jaffe D."/>
            <person name="Jones C."/>
            <person name="Kamal M."/>
            <person name="Kamat A."/>
            <person name="Kamvysselis M."/>
            <person name="Karlsson E."/>
            <person name="Kells C."/>
            <person name="Kieu A."/>
            <person name="Kisner P."/>
            <person name="Kodira C."/>
            <person name="Kulbokas E."/>
            <person name="Labutti K."/>
            <person name="Lama D."/>
            <person name="Landers T."/>
            <person name="Leger J."/>
            <person name="Levine S."/>
            <person name="Lewis D."/>
            <person name="Lewis T."/>
            <person name="Lindblad-toh K."/>
            <person name="Liu X."/>
            <person name="Lokyitsang T."/>
            <person name="Lokyitsang Y."/>
            <person name="Lucien O."/>
            <person name="Lui A."/>
            <person name="Ma L.J."/>
            <person name="Mabbitt R."/>
            <person name="Macdonald J."/>
            <person name="Maclean C."/>
            <person name="Major J."/>
            <person name="Manning J."/>
            <person name="Marabella R."/>
            <person name="Maru K."/>
            <person name="Matthews C."/>
            <person name="Mauceli E."/>
            <person name="Mccarthy M."/>
            <person name="Mcdonough S."/>
            <person name="Mcghee T."/>
            <person name="Meldrim J."/>
            <person name="Meneus L."/>
            <person name="Mesirov J."/>
            <person name="Mihalev A."/>
            <person name="Mihova T."/>
            <person name="Mikkelsen T."/>
            <person name="Mlenga V."/>
            <person name="Moru K."/>
            <person name="Mozes J."/>
            <person name="Mulrain L."/>
            <person name="Munson G."/>
            <person name="Naylor J."/>
            <person name="Newes C."/>
            <person name="Nguyen C."/>
            <person name="Nguyen N."/>
            <person name="Nguyen T."/>
            <person name="Nicol R."/>
            <person name="Nielsen C."/>
            <person name="Nizzari M."/>
            <person name="Norbu C."/>
            <person name="Norbu N."/>
            <person name="O'donnell P."/>
            <person name="Okoawo O."/>
            <person name="O'leary S."/>
            <person name="Omotosho B."/>
            <person name="O'neill K."/>
            <person name="Osman S."/>
            <person name="Parker S."/>
            <person name="Perrin D."/>
            <person name="Phunkhang P."/>
            <person name="Piqani B."/>
            <person name="Purcell S."/>
            <person name="Rachupka T."/>
            <person name="Ramasamy U."/>
            <person name="Rameau R."/>
            <person name="Ray V."/>
            <person name="Raymond C."/>
            <person name="Retta R."/>
            <person name="Richardson S."/>
            <person name="Rise C."/>
            <person name="Rodriguez J."/>
            <person name="Rogers J."/>
            <person name="Rogov P."/>
            <person name="Rutman M."/>
            <person name="Schupbach R."/>
            <person name="Seaman C."/>
            <person name="Settipalli S."/>
            <person name="Sharpe T."/>
            <person name="Sheridan J."/>
            <person name="Sherpa N."/>
            <person name="Shi J."/>
            <person name="Smirnov S."/>
            <person name="Smith C."/>
            <person name="Sougnez C."/>
            <person name="Spencer B."/>
            <person name="Stalker J."/>
            <person name="Stange-thomann N."/>
            <person name="Stavropoulos S."/>
            <person name="Stetson K."/>
            <person name="Stone C."/>
            <person name="Stone S."/>
            <person name="Stubbs M."/>
            <person name="Talamas J."/>
            <person name="Tchuinga P."/>
            <person name="Tenzing P."/>
            <person name="Tesfaye S."/>
            <person name="Theodore J."/>
            <person name="Thoulutsang Y."/>
            <person name="Topham K."/>
            <person name="Towey S."/>
            <person name="Tsamla T."/>
            <person name="Tsomo N."/>
            <person name="Vallee D."/>
            <person name="Vassiliev H."/>
            <person name="Venkataraman V."/>
            <person name="Vinson J."/>
            <person name="Vo A."/>
            <person name="Wade C."/>
            <person name="Wang S."/>
            <person name="Wangchuk T."/>
            <person name="Wangdi T."/>
            <person name="Whittaker C."/>
            <person name="Wilkinson J."/>
            <person name="Wu Y."/>
            <person name="Wyman D."/>
            <person name="Yadav S."/>
            <person name="Yang S."/>
            <person name="Yang X."/>
            <person name="Yeager S."/>
            <person name="Yee E."/>
            <person name="Young G."/>
            <person name="Zainoun J."/>
            <person name="Zembeck L."/>
            <person name="Zimmer A."/>
            <person name="Zody M."/>
            <person name="Lander E."/>
        </authorList>
    </citation>
    <scope>NUCLEOTIDE SEQUENCE [LARGE SCALE GENOMIC DNA]</scope>
</reference>
<dbReference type="STRING" id="51511.ENSCSAVP00000017710"/>
<evidence type="ECO:0000256" key="3">
    <source>
        <dbReference type="ARBA" id="ARBA00023242"/>
    </source>
</evidence>
<protein>
    <recommendedName>
        <fullName evidence="7">Homeobox domain-containing protein</fullName>
    </recommendedName>
</protein>
<feature type="DNA-binding region" description="Homeobox" evidence="4">
    <location>
        <begin position="153"/>
        <end position="212"/>
    </location>
</feature>
<evidence type="ECO:0000256" key="2">
    <source>
        <dbReference type="ARBA" id="ARBA00023155"/>
    </source>
</evidence>
<reference evidence="8" key="3">
    <citation type="submission" date="2025-09" db="UniProtKB">
        <authorList>
            <consortium name="Ensembl"/>
        </authorList>
    </citation>
    <scope>IDENTIFICATION</scope>
</reference>
<dbReference type="GO" id="GO:0000981">
    <property type="term" value="F:DNA-binding transcription factor activity, RNA polymerase II-specific"/>
    <property type="evidence" value="ECO:0007669"/>
    <property type="project" value="InterPro"/>
</dbReference>
<evidence type="ECO:0000259" key="7">
    <source>
        <dbReference type="PROSITE" id="PS50071"/>
    </source>
</evidence>
<evidence type="ECO:0000313" key="9">
    <source>
        <dbReference type="Proteomes" id="UP000007875"/>
    </source>
</evidence>
<accession>H2ZJE4</accession>
<dbReference type="GO" id="GO:0045944">
    <property type="term" value="P:positive regulation of transcription by RNA polymerase II"/>
    <property type="evidence" value="ECO:0007669"/>
    <property type="project" value="InterPro"/>
</dbReference>
<dbReference type="GeneTree" id="ENSGT01140000285215"/>
<dbReference type="Pfam" id="PF00046">
    <property type="entry name" value="Homeodomain"/>
    <property type="match status" value="1"/>
</dbReference>
<dbReference type="CDD" id="cd00086">
    <property type="entry name" value="homeodomain"/>
    <property type="match status" value="1"/>
</dbReference>
<keyword evidence="3 4" id="KW-0539">Nucleus</keyword>
<dbReference type="InterPro" id="IPR043562">
    <property type="entry name" value="RAX/RAX2"/>
</dbReference>
<dbReference type="Proteomes" id="UP000007875">
    <property type="component" value="Unassembled WGS sequence"/>
</dbReference>
<dbReference type="AlphaFoldDB" id="H2ZJE4"/>
<dbReference type="Ensembl" id="ENSCSAVT00000017903.1">
    <property type="protein sequence ID" value="ENSCSAVP00000017710.1"/>
    <property type="gene ID" value="ENSCSAVG00000010423.1"/>
</dbReference>
<sequence length="223" mass="25300">MDDRKTVISTMAPLPPTDNCKSIPVSVNESENIEDRLTSPREVAPSKPASHFSNHEGQFTKPPYAKQPDGNCDGGPYCNTFAPLPNVSIANHRYRKVTLQTRGFDSLSSAQQNQLTQNERNDHFHRYVPESWTESMTFVPERCDSSTQGGRNNNRGRTTYSDDQIAELEKVFSRNAYPTPQARHQLAQDISVPEGKVKIWFQNRRARAKKQRIIANNGWRLGL</sequence>
<proteinExistence type="predicted"/>
<feature type="region of interest" description="Disordered" evidence="6">
    <location>
        <begin position="1"/>
        <end position="58"/>
    </location>
</feature>
<dbReference type="eggNOG" id="KOG0490">
    <property type="taxonomic scope" value="Eukaryota"/>
</dbReference>
<dbReference type="InParanoid" id="H2ZJE4"/>
<dbReference type="GO" id="GO:0000978">
    <property type="term" value="F:RNA polymerase II cis-regulatory region sequence-specific DNA binding"/>
    <property type="evidence" value="ECO:0007669"/>
    <property type="project" value="TreeGrafter"/>
</dbReference>
<comment type="subcellular location">
    <subcellularLocation>
        <location evidence="4 5">Nucleus</location>
    </subcellularLocation>
</comment>
<evidence type="ECO:0000256" key="5">
    <source>
        <dbReference type="RuleBase" id="RU000682"/>
    </source>
</evidence>
<dbReference type="InterPro" id="IPR017970">
    <property type="entry name" value="Homeobox_CS"/>
</dbReference>
<dbReference type="SUPFAM" id="SSF46689">
    <property type="entry name" value="Homeodomain-like"/>
    <property type="match status" value="1"/>
</dbReference>
<keyword evidence="2 4" id="KW-0371">Homeobox</keyword>
<organism evidence="8 9">
    <name type="scientific">Ciona savignyi</name>
    <name type="common">Pacific transparent sea squirt</name>
    <dbReference type="NCBI Taxonomy" id="51511"/>
    <lineage>
        <taxon>Eukaryota</taxon>
        <taxon>Metazoa</taxon>
        <taxon>Chordata</taxon>
        <taxon>Tunicata</taxon>
        <taxon>Ascidiacea</taxon>
        <taxon>Phlebobranchia</taxon>
        <taxon>Cionidae</taxon>
        <taxon>Ciona</taxon>
    </lineage>
</organism>
<evidence type="ECO:0000313" key="8">
    <source>
        <dbReference type="Ensembl" id="ENSCSAVP00000017710.1"/>
    </source>
</evidence>
<name>H2ZJE4_CIOSA</name>
<dbReference type="PROSITE" id="PS00027">
    <property type="entry name" value="HOMEOBOX_1"/>
    <property type="match status" value="1"/>
</dbReference>
<evidence type="ECO:0000256" key="4">
    <source>
        <dbReference type="PROSITE-ProRule" id="PRU00108"/>
    </source>
</evidence>
<dbReference type="PANTHER" id="PTHR46271">
    <property type="entry name" value="HOMEOBOX PROTEIN, PUTATIVE-RELATED"/>
    <property type="match status" value="1"/>
</dbReference>
<reference evidence="8" key="2">
    <citation type="submission" date="2025-08" db="UniProtKB">
        <authorList>
            <consortium name="Ensembl"/>
        </authorList>
    </citation>
    <scope>IDENTIFICATION</scope>
</reference>
<evidence type="ECO:0000256" key="6">
    <source>
        <dbReference type="SAM" id="MobiDB-lite"/>
    </source>
</evidence>
<evidence type="ECO:0000256" key="1">
    <source>
        <dbReference type="ARBA" id="ARBA00023125"/>
    </source>
</evidence>
<dbReference type="SMART" id="SM00389">
    <property type="entry name" value="HOX"/>
    <property type="match status" value="1"/>
</dbReference>
<dbReference type="InterPro" id="IPR009057">
    <property type="entry name" value="Homeodomain-like_sf"/>
</dbReference>
<dbReference type="InterPro" id="IPR001356">
    <property type="entry name" value="HD"/>
</dbReference>
<feature type="domain" description="Homeobox" evidence="7">
    <location>
        <begin position="151"/>
        <end position="211"/>
    </location>
</feature>
<dbReference type="PROSITE" id="PS50071">
    <property type="entry name" value="HOMEOBOX_2"/>
    <property type="match status" value="1"/>
</dbReference>
<keyword evidence="1 4" id="KW-0238">DNA-binding</keyword>
<dbReference type="PANTHER" id="PTHR46271:SF4">
    <property type="entry name" value="HOMEOBOX PROTEIN, PUTATIVE-RELATED"/>
    <property type="match status" value="1"/>
</dbReference>